<name>A0ABV6VTU9_9ACTN</name>
<feature type="domain" description="SWIM-type" evidence="3">
    <location>
        <begin position="58"/>
        <end position="91"/>
    </location>
</feature>
<dbReference type="InterPro" id="IPR007527">
    <property type="entry name" value="Znf_SWIM"/>
</dbReference>
<evidence type="ECO:0000259" key="3">
    <source>
        <dbReference type="PROSITE" id="PS50966"/>
    </source>
</evidence>
<evidence type="ECO:0000256" key="1">
    <source>
        <dbReference type="PROSITE-ProRule" id="PRU00325"/>
    </source>
</evidence>
<feature type="compositionally biased region" description="Low complexity" evidence="2">
    <location>
        <begin position="122"/>
        <end position="134"/>
    </location>
</feature>
<comment type="caution">
    <text evidence="4">The sequence shown here is derived from an EMBL/GenBank/DDBJ whole genome shotgun (WGS) entry which is preliminary data.</text>
</comment>
<sequence>MEDRWTPEHVLSLAPDAPSRKAASKLAAPAPWSGLGCDTASASAAVWGECKGSGSTPYRTVVDLTGPAYQCSCPSRKFPCKHALALLLRWSAGAGEPGTAPSWAADWLTGRRERDERRAARSAEPADAAGPDGASLLAAERRRERRAARVAAGAAELGSRLADQLRAGLADAPNQGYAGWSDVAARMVDAQAPGLAARARELGAVPSSGPGWPSRLLEEYGLCHLLADGYRRVDTLPEPLAATVRARIGFTLDAAEVLRGPHLRDRWLVLGSRDSTDERVTTRRIWLRGGTTGRDALLLSFGRPGVGPEPALPTGLLLDAELAFHPGARPLRAALGPRFGAPVPPPPGQAVPEGVSLDAALDAYGRALGDDPWLESWPVLLRRVVPVPTALGWELVDRSGPSPAAIPVDRRGAPDAALWRLAAVSGGRPLTLFGECGHRGFSPVTAWYPDGPSIRTLGVTG</sequence>
<feature type="region of interest" description="Disordered" evidence="2">
    <location>
        <begin position="114"/>
        <end position="134"/>
    </location>
</feature>
<evidence type="ECO:0000256" key="2">
    <source>
        <dbReference type="SAM" id="MobiDB-lite"/>
    </source>
</evidence>
<evidence type="ECO:0000313" key="4">
    <source>
        <dbReference type="EMBL" id="MFC1417083.1"/>
    </source>
</evidence>
<dbReference type="RefSeq" id="WP_380534876.1">
    <property type="nucleotide sequence ID" value="NZ_JBHFAB010000006.1"/>
</dbReference>
<keyword evidence="5" id="KW-1185">Reference proteome</keyword>
<keyword evidence="1" id="KW-0479">Metal-binding</keyword>
<protein>
    <submittedName>
        <fullName evidence="4">SWIM zinc finger family protein</fullName>
    </submittedName>
</protein>
<dbReference type="PROSITE" id="PS50966">
    <property type="entry name" value="ZF_SWIM"/>
    <property type="match status" value="1"/>
</dbReference>
<keyword evidence="1" id="KW-0862">Zinc</keyword>
<dbReference type="EMBL" id="JBHFAB010000006">
    <property type="protein sequence ID" value="MFC1417083.1"/>
    <property type="molecule type" value="Genomic_DNA"/>
</dbReference>
<proteinExistence type="predicted"/>
<gene>
    <name evidence="4" type="ORF">ACEZDE_10550</name>
</gene>
<dbReference type="Pfam" id="PF04434">
    <property type="entry name" value="SWIM"/>
    <property type="match status" value="1"/>
</dbReference>
<keyword evidence="1" id="KW-0863">Zinc-finger</keyword>
<evidence type="ECO:0000313" key="5">
    <source>
        <dbReference type="Proteomes" id="UP001592531"/>
    </source>
</evidence>
<dbReference type="Proteomes" id="UP001592531">
    <property type="component" value="Unassembled WGS sequence"/>
</dbReference>
<accession>A0ABV6VTU9</accession>
<reference evidence="4 5" key="1">
    <citation type="submission" date="2024-09" db="EMBL/GenBank/DDBJ databases">
        <authorList>
            <person name="Lee S.D."/>
        </authorList>
    </citation>
    <scope>NUCLEOTIDE SEQUENCE [LARGE SCALE GENOMIC DNA]</scope>
    <source>
        <strain evidence="4 5">N8-3</strain>
    </source>
</reference>
<organism evidence="4 5">
    <name type="scientific">Streptacidiphilus cavernicola</name>
    <dbReference type="NCBI Taxonomy" id="3342716"/>
    <lineage>
        <taxon>Bacteria</taxon>
        <taxon>Bacillati</taxon>
        <taxon>Actinomycetota</taxon>
        <taxon>Actinomycetes</taxon>
        <taxon>Kitasatosporales</taxon>
        <taxon>Streptomycetaceae</taxon>
        <taxon>Streptacidiphilus</taxon>
    </lineage>
</organism>